<organism evidence="1 2">
    <name type="scientific">Coniosporium uncinatum</name>
    <dbReference type="NCBI Taxonomy" id="93489"/>
    <lineage>
        <taxon>Eukaryota</taxon>
        <taxon>Fungi</taxon>
        <taxon>Dikarya</taxon>
        <taxon>Ascomycota</taxon>
        <taxon>Pezizomycotina</taxon>
        <taxon>Dothideomycetes</taxon>
        <taxon>Dothideomycetes incertae sedis</taxon>
        <taxon>Coniosporium</taxon>
    </lineage>
</organism>
<gene>
    <name evidence="1" type="ORF">LTS18_001806</name>
</gene>
<keyword evidence="2" id="KW-1185">Reference proteome</keyword>
<evidence type="ECO:0000313" key="1">
    <source>
        <dbReference type="EMBL" id="KAK3044242.1"/>
    </source>
</evidence>
<feature type="non-terminal residue" evidence="1">
    <location>
        <position position="287"/>
    </location>
</feature>
<dbReference type="EMBL" id="JAWDJW010012222">
    <property type="protein sequence ID" value="KAK3044242.1"/>
    <property type="molecule type" value="Genomic_DNA"/>
</dbReference>
<name>A0ACC3CT22_9PEZI</name>
<protein>
    <submittedName>
        <fullName evidence="1">Uncharacterized protein</fullName>
    </submittedName>
</protein>
<comment type="caution">
    <text evidence="1">The sequence shown here is derived from an EMBL/GenBank/DDBJ whole genome shotgun (WGS) entry which is preliminary data.</text>
</comment>
<evidence type="ECO:0000313" key="2">
    <source>
        <dbReference type="Proteomes" id="UP001186974"/>
    </source>
</evidence>
<proteinExistence type="predicted"/>
<sequence length="287" mass="33231">MAEANLLEGDLLEILAIWPEEAWNKKFRMFKIARRILRMLITMTEPMTFDDNMTIHHHKHLPYLQLAQVRYKRAILQHESQMLRTVVRLALPIMAEAKGDRKGEDDILLTGVLRFLKNTTIIAQPQNLPGEGDEAEVSRSATIEAFHKQDILQLLLTMSSMMGEDFERQDTESLETLFHLLKGVDPDKLFMEEKRLASANTDELKGLMQKEKAMKAGYARHAPTRHNRFGTMIWVKRDDERVSTVIGQDVLGNAQRTLQKMDKSKKWNKPKHRGKADEEDRKLAFDL</sequence>
<accession>A0ACC3CT22</accession>
<dbReference type="Proteomes" id="UP001186974">
    <property type="component" value="Unassembled WGS sequence"/>
</dbReference>
<reference evidence="1" key="1">
    <citation type="submission" date="2024-09" db="EMBL/GenBank/DDBJ databases">
        <title>Black Yeasts Isolated from many extreme environments.</title>
        <authorList>
            <person name="Coleine C."/>
            <person name="Stajich J.E."/>
            <person name="Selbmann L."/>
        </authorList>
    </citation>
    <scope>NUCLEOTIDE SEQUENCE</scope>
    <source>
        <strain evidence="1">CCFEE 5737</strain>
    </source>
</reference>